<sequence>MEPPLSAATIWRANARETRKTESLLVFITVCHASSGRSATAWRSSPRLAAALLTRIVAGPNVDAVKSASRCASDSTARSPSKAAALPPADWISSTTEWMPFQPERASSSGRRELLRPVTTTVQPDCASTTAVSRPIPRARAAPVTTAT</sequence>
<evidence type="ECO:0000256" key="1">
    <source>
        <dbReference type="SAM" id="MobiDB-lite"/>
    </source>
</evidence>
<organism evidence="2">
    <name type="scientific">freshwater metagenome</name>
    <dbReference type="NCBI Taxonomy" id="449393"/>
    <lineage>
        <taxon>unclassified sequences</taxon>
        <taxon>metagenomes</taxon>
        <taxon>ecological metagenomes</taxon>
    </lineage>
</organism>
<protein>
    <submittedName>
        <fullName evidence="2">Unannotated protein</fullName>
    </submittedName>
</protein>
<feature type="compositionally biased region" description="Low complexity" evidence="1">
    <location>
        <begin position="131"/>
        <end position="148"/>
    </location>
</feature>
<gene>
    <name evidence="2" type="ORF">UFOPK2602_01836</name>
</gene>
<evidence type="ECO:0000313" key="2">
    <source>
        <dbReference type="EMBL" id="CAB4722458.1"/>
    </source>
</evidence>
<name>A0A6J6RKA0_9ZZZZ</name>
<dbReference type="AlphaFoldDB" id="A0A6J6RKA0"/>
<feature type="region of interest" description="Disordered" evidence="1">
    <location>
        <begin position="102"/>
        <end position="148"/>
    </location>
</feature>
<feature type="compositionally biased region" description="Polar residues" evidence="1">
    <location>
        <begin position="118"/>
        <end position="130"/>
    </location>
</feature>
<reference evidence="2" key="1">
    <citation type="submission" date="2020-05" db="EMBL/GenBank/DDBJ databases">
        <authorList>
            <person name="Chiriac C."/>
            <person name="Salcher M."/>
            <person name="Ghai R."/>
            <person name="Kavagutti S V."/>
        </authorList>
    </citation>
    <scope>NUCLEOTIDE SEQUENCE</scope>
</reference>
<proteinExistence type="predicted"/>
<dbReference type="EMBL" id="CAEZXX010000153">
    <property type="protein sequence ID" value="CAB4722458.1"/>
    <property type="molecule type" value="Genomic_DNA"/>
</dbReference>
<accession>A0A6J6RKA0</accession>